<dbReference type="AlphaFoldDB" id="A0A815NFH3"/>
<evidence type="ECO:0000256" key="2">
    <source>
        <dbReference type="ARBA" id="ARBA00004316"/>
    </source>
</evidence>
<proteinExistence type="predicted"/>
<dbReference type="EMBL" id="CAJNOE010001532">
    <property type="protein sequence ID" value="CAF1431261.1"/>
    <property type="molecule type" value="Genomic_DNA"/>
</dbReference>
<dbReference type="GO" id="GO:0044782">
    <property type="term" value="P:cilium organization"/>
    <property type="evidence" value="ECO:0007669"/>
    <property type="project" value="TreeGrafter"/>
</dbReference>
<keyword evidence="3" id="KW-0963">Cytoplasm</keyword>
<dbReference type="PANTHER" id="PTHR14871">
    <property type="entry name" value="DYNEIN REGULATORY COMPLEX PROTEIN 9"/>
    <property type="match status" value="1"/>
</dbReference>
<keyword evidence="4" id="KW-0206">Cytoskeleton</keyword>
<evidence type="ECO:0008006" key="8">
    <source>
        <dbReference type="Google" id="ProtNLM"/>
    </source>
</evidence>
<dbReference type="GO" id="GO:0031514">
    <property type="term" value="C:motile cilium"/>
    <property type="evidence" value="ECO:0007669"/>
    <property type="project" value="TreeGrafter"/>
</dbReference>
<evidence type="ECO:0000313" key="6">
    <source>
        <dbReference type="EMBL" id="CAF1431261.1"/>
    </source>
</evidence>
<name>A0A815NFH3_9BILA</name>
<dbReference type="Proteomes" id="UP000663860">
    <property type="component" value="Unassembled WGS sequence"/>
</dbReference>
<reference evidence="6" key="1">
    <citation type="submission" date="2021-02" db="EMBL/GenBank/DDBJ databases">
        <authorList>
            <person name="Nowell W R."/>
        </authorList>
    </citation>
    <scope>NUCLEOTIDE SEQUENCE</scope>
</reference>
<evidence type="ECO:0000256" key="1">
    <source>
        <dbReference type="ARBA" id="ARBA00004245"/>
    </source>
</evidence>
<comment type="subcellular location">
    <subcellularLocation>
        <location evidence="2">Cell projection</location>
    </subcellularLocation>
    <subcellularLocation>
        <location evidence="1">Cytoplasm</location>
        <location evidence="1">Cytoskeleton</location>
    </subcellularLocation>
</comment>
<dbReference type="InterPro" id="IPR042618">
    <property type="entry name" value="IQCG"/>
</dbReference>
<evidence type="ECO:0000313" key="7">
    <source>
        <dbReference type="Proteomes" id="UP000663860"/>
    </source>
</evidence>
<evidence type="ECO:0000256" key="4">
    <source>
        <dbReference type="ARBA" id="ARBA00023212"/>
    </source>
</evidence>
<protein>
    <recommendedName>
        <fullName evidence="8">Dynein regulatory complex protein 9</fullName>
    </recommendedName>
</protein>
<dbReference type="PANTHER" id="PTHR14871:SF1">
    <property type="entry name" value="DYNEIN REGULATORY COMPLEX PROTEIN 9"/>
    <property type="match status" value="1"/>
</dbReference>
<sequence length="468" mass="56612">MDFPTESHVSSLTSQWFDYTPEMNTIINAFHQRIFNLEIPLHRNSKVLNHSQTKIIDNLSDQTMNTQQQNSLSQQSSHRSLIVEHYPENATLEKQFNKPNLSFTASSDQTTLDNNNLFNSSLHTDSVQISSSEIPVLFPLHLTPNQMQIRAYEYAIIFEDAFDQLNIIHNALSITNFNRNNNQFQLDNINSSHISDCSPFALNLLSTIEYDKFHYEIEYFFHILMLLFRTLLLEFQINFQTSITNIYNQLPSRQLIELNNRLKISQDKIRNLLFIKKHFHTEKSQQLNRNNFNKSQLNDHLMEEKYRSKIALHYSNDWKQNHILQWIQMLSYIEENSQKTINQYETILKQTEISHKETIHILVKQNNEMKQNVNKWYEYYQNETYRFERELIHFRNEFNQIKRQRQDMYEEYERMKIIVDEYNQMKINERLILEKEKEKEEAIKRIQAWWRGTMIRHIKQKRRKKKKS</sequence>
<dbReference type="CDD" id="cd23766">
    <property type="entry name" value="IQCG"/>
    <property type="match status" value="1"/>
</dbReference>
<dbReference type="GO" id="GO:0005856">
    <property type="term" value="C:cytoskeleton"/>
    <property type="evidence" value="ECO:0007669"/>
    <property type="project" value="UniProtKB-SubCell"/>
</dbReference>
<organism evidence="6 7">
    <name type="scientific">Adineta steineri</name>
    <dbReference type="NCBI Taxonomy" id="433720"/>
    <lineage>
        <taxon>Eukaryota</taxon>
        <taxon>Metazoa</taxon>
        <taxon>Spiralia</taxon>
        <taxon>Gnathifera</taxon>
        <taxon>Rotifera</taxon>
        <taxon>Eurotatoria</taxon>
        <taxon>Bdelloidea</taxon>
        <taxon>Adinetida</taxon>
        <taxon>Adinetidae</taxon>
        <taxon>Adineta</taxon>
    </lineage>
</organism>
<evidence type="ECO:0000256" key="3">
    <source>
        <dbReference type="ARBA" id="ARBA00022490"/>
    </source>
</evidence>
<accession>A0A815NFH3</accession>
<comment type="caution">
    <text evidence="6">The sequence shown here is derived from an EMBL/GenBank/DDBJ whole genome shotgun (WGS) entry which is preliminary data.</text>
</comment>
<keyword evidence="5" id="KW-0966">Cell projection</keyword>
<evidence type="ECO:0000256" key="5">
    <source>
        <dbReference type="ARBA" id="ARBA00023273"/>
    </source>
</evidence>
<dbReference type="PROSITE" id="PS50096">
    <property type="entry name" value="IQ"/>
    <property type="match status" value="1"/>
</dbReference>
<dbReference type="GO" id="GO:0005737">
    <property type="term" value="C:cytoplasm"/>
    <property type="evidence" value="ECO:0007669"/>
    <property type="project" value="TreeGrafter"/>
</dbReference>
<gene>
    <name evidence="6" type="ORF">IZO911_LOCUS41245</name>
</gene>